<protein>
    <submittedName>
        <fullName evidence="4">Beta-lactamase</fullName>
    </submittedName>
</protein>
<feature type="region of interest" description="Disordered" evidence="2">
    <location>
        <begin position="73"/>
        <end position="100"/>
    </location>
</feature>
<reference evidence="4 5" key="1">
    <citation type="journal article" date="2019" name="Emerg. Microbes Infect.">
        <title>Comprehensive subspecies identification of 175 nontuberculous mycobacteria species based on 7547 genomic profiles.</title>
        <authorList>
            <person name="Matsumoto Y."/>
            <person name="Kinjo T."/>
            <person name="Motooka D."/>
            <person name="Nabeya D."/>
            <person name="Jung N."/>
            <person name="Uechi K."/>
            <person name="Horii T."/>
            <person name="Iida T."/>
            <person name="Fujita J."/>
            <person name="Nakamura S."/>
        </authorList>
    </citation>
    <scope>NUCLEOTIDE SEQUENCE [LARGE SCALE GENOMIC DNA]</scope>
    <source>
        <strain evidence="4 5">JCM 18113</strain>
    </source>
</reference>
<keyword evidence="1" id="KW-0378">Hydrolase</keyword>
<evidence type="ECO:0000256" key="1">
    <source>
        <dbReference type="ARBA" id="ARBA00022801"/>
    </source>
</evidence>
<dbReference type="PANTHER" id="PTHR43283:SF11">
    <property type="entry name" value="BETA-LACTAMASE-RELATED DOMAIN-CONTAINING PROTEIN"/>
    <property type="match status" value="1"/>
</dbReference>
<dbReference type="Pfam" id="PF00144">
    <property type="entry name" value="Beta-lactamase"/>
    <property type="match status" value="1"/>
</dbReference>
<dbReference type="SUPFAM" id="SSF56601">
    <property type="entry name" value="beta-lactamase/transpeptidase-like"/>
    <property type="match status" value="1"/>
</dbReference>
<organism evidence="4 5">
    <name type="scientific">Mycobacterium mantenii</name>
    <dbReference type="NCBI Taxonomy" id="560555"/>
    <lineage>
        <taxon>Bacteria</taxon>
        <taxon>Bacillati</taxon>
        <taxon>Actinomycetota</taxon>
        <taxon>Actinomycetes</taxon>
        <taxon>Mycobacteriales</taxon>
        <taxon>Mycobacteriaceae</taxon>
        <taxon>Mycobacterium</taxon>
        <taxon>Mycobacterium avium complex (MAC)</taxon>
    </lineage>
</organism>
<accession>A0ABN6AF04</accession>
<evidence type="ECO:0000313" key="4">
    <source>
        <dbReference type="EMBL" id="BBY41564.1"/>
    </source>
</evidence>
<dbReference type="InterPro" id="IPR001466">
    <property type="entry name" value="Beta-lactam-related"/>
</dbReference>
<dbReference type="InterPro" id="IPR050789">
    <property type="entry name" value="Diverse_Enzym_Activities"/>
</dbReference>
<feature type="compositionally biased region" description="Pro residues" evidence="2">
    <location>
        <begin position="79"/>
        <end position="100"/>
    </location>
</feature>
<proteinExistence type="predicted"/>
<sequence>MRLLAAPWDLVRNSRFAPNLKGIVRAAGPSTYPCRMPVVRGRWKSWPPPLRKTVVVAVVLLALVAASPWAFTTHTPVTDRPPQPASAPAPPPAAAPAPAPAPEFAAVSKLMNDAIAADGLPGGVVVVGHGGKVVFHQAYGSRKLAGEPGLDGSPAPAEPMTEDTIFDLASLTKCLATAVAIMQLYEQGKVAFDDPVQKYLPDFNATNDPRRAKVTVRMLLTNTSGEGIDVSLGDPWGLGAPDKAQGVHRALTTPLQSGPGELFRYSDINYILLGALLEKATGEPEDTYVQRNVFAPLGLQDSRYLPAAKACGPHVVRGAAVAWAPAPTGGEPCPAGTWNTGILARIAPTARDEESRDDPSKNPDFYALLRGTVHDPTARRMGGVAGNAGVFSTAHDVGIFAQALLDRLAGRTSEFPLGQETLELMTTPQQPGHTAEQVEAANRAAQQAHVPTYPAIEGQSLFGFGWDIDTAYSRPRGRVFPVGSFGNTGFTGTTLWMDPGSDTYVILLSNSIHLRGSPPISKLRGAVATAAAQALHLYGAAPPASISTPAPRKKP</sequence>
<evidence type="ECO:0000259" key="3">
    <source>
        <dbReference type="Pfam" id="PF00144"/>
    </source>
</evidence>
<gene>
    <name evidence="4" type="ORF">MMAN_56980</name>
</gene>
<dbReference type="EMBL" id="AP022590">
    <property type="protein sequence ID" value="BBY41564.1"/>
    <property type="molecule type" value="Genomic_DNA"/>
</dbReference>
<dbReference type="PANTHER" id="PTHR43283">
    <property type="entry name" value="BETA-LACTAMASE-RELATED"/>
    <property type="match status" value="1"/>
</dbReference>
<evidence type="ECO:0000313" key="5">
    <source>
        <dbReference type="Proteomes" id="UP000465812"/>
    </source>
</evidence>
<keyword evidence="5" id="KW-1185">Reference proteome</keyword>
<dbReference type="InterPro" id="IPR012338">
    <property type="entry name" value="Beta-lactam/transpept-like"/>
</dbReference>
<dbReference type="Gene3D" id="3.40.710.10">
    <property type="entry name" value="DD-peptidase/beta-lactamase superfamily"/>
    <property type="match status" value="1"/>
</dbReference>
<evidence type="ECO:0000256" key="2">
    <source>
        <dbReference type="SAM" id="MobiDB-lite"/>
    </source>
</evidence>
<name>A0ABN6AF04_MYCNT</name>
<dbReference type="Proteomes" id="UP000465812">
    <property type="component" value="Chromosome"/>
</dbReference>
<feature type="domain" description="Beta-lactamase-related" evidence="3">
    <location>
        <begin position="110"/>
        <end position="511"/>
    </location>
</feature>